<dbReference type="EMBL" id="BNBO01000001">
    <property type="protein sequence ID" value="GHH59621.1"/>
    <property type="molecule type" value="Genomic_DNA"/>
</dbReference>
<evidence type="ECO:0000313" key="3">
    <source>
        <dbReference type="Proteomes" id="UP000617734"/>
    </source>
</evidence>
<proteinExistence type="predicted"/>
<dbReference type="InterPro" id="IPR029479">
    <property type="entry name" value="Nitroreductase"/>
</dbReference>
<dbReference type="InterPro" id="IPR000415">
    <property type="entry name" value="Nitroreductase-like"/>
</dbReference>
<dbReference type="Pfam" id="PF00881">
    <property type="entry name" value="Nitroreductase"/>
    <property type="match status" value="1"/>
</dbReference>
<protein>
    <recommendedName>
        <fullName evidence="1">Nitroreductase domain-containing protein</fullName>
    </recommendedName>
</protein>
<dbReference type="GO" id="GO:0016491">
    <property type="term" value="F:oxidoreductase activity"/>
    <property type="evidence" value="ECO:0007669"/>
    <property type="project" value="InterPro"/>
</dbReference>
<evidence type="ECO:0000313" key="2">
    <source>
        <dbReference type="EMBL" id="GHH59621.1"/>
    </source>
</evidence>
<dbReference type="GeneID" id="95350860"/>
<dbReference type="Proteomes" id="UP000617734">
    <property type="component" value="Unassembled WGS sequence"/>
</dbReference>
<dbReference type="RefSeq" id="WP_190208892.1">
    <property type="nucleotide sequence ID" value="NZ_BNBO01000001.1"/>
</dbReference>
<comment type="caution">
    <text evidence="2">The sequence shown here is derived from an EMBL/GenBank/DDBJ whole genome shotgun (WGS) entry which is preliminary data.</text>
</comment>
<dbReference type="PANTHER" id="PTHR23026:SF123">
    <property type="entry name" value="NAD(P)H NITROREDUCTASE RV3131-RELATED"/>
    <property type="match status" value="1"/>
</dbReference>
<reference evidence="2" key="2">
    <citation type="submission" date="2020-09" db="EMBL/GenBank/DDBJ databases">
        <authorList>
            <person name="Sun Q."/>
            <person name="Ohkuma M."/>
        </authorList>
    </citation>
    <scope>NUCLEOTIDE SEQUENCE</scope>
    <source>
        <strain evidence="2">JCM 4646</strain>
    </source>
</reference>
<sequence length="338" mass="36448">MNEPALTLTQLRFLASAAGAAPSLHNSQPWRFAPAPDSSGLRVYLDRSRAVPLTDPDGRALHISVGAALFNLRLAALRLGRDPEVALLPDPGEADLAAEIRLSRPAPSAPPFGPDLFEAIRYRHSSRRPFSNRDVPEAVLGELTAAASGEGAVLSPLEEDGVRRVLALTTDAERRTGADLARMAETRSWLRLEEQAADGIPAAALGPRDHDARVPMRGFTRRTLPTTPPERFEALPQLAVLTTHGDTPADWLRAGQAMQRVWLLATTRGLRASVLHQAVEWPDTRWGLRDPAEGVGHVQLVLRLGYGPPGPATPRRPVDETLDLTDHRAASAAGEASC</sequence>
<reference evidence="2" key="1">
    <citation type="journal article" date="2014" name="Int. J. Syst. Evol. Microbiol.">
        <title>Complete genome sequence of Corynebacterium casei LMG S-19264T (=DSM 44701T), isolated from a smear-ripened cheese.</title>
        <authorList>
            <consortium name="US DOE Joint Genome Institute (JGI-PGF)"/>
            <person name="Walter F."/>
            <person name="Albersmeier A."/>
            <person name="Kalinowski J."/>
            <person name="Ruckert C."/>
        </authorList>
    </citation>
    <scope>NUCLEOTIDE SEQUENCE</scope>
    <source>
        <strain evidence="2">JCM 4646</strain>
    </source>
</reference>
<keyword evidence="3" id="KW-1185">Reference proteome</keyword>
<dbReference type="AlphaFoldDB" id="A0A919FBJ2"/>
<dbReference type="PANTHER" id="PTHR23026">
    <property type="entry name" value="NADPH NITROREDUCTASE"/>
    <property type="match status" value="1"/>
</dbReference>
<dbReference type="NCBIfam" id="NF047509">
    <property type="entry name" value="Rv3131_FMN_oxido"/>
    <property type="match status" value="1"/>
</dbReference>
<evidence type="ECO:0000259" key="1">
    <source>
        <dbReference type="Pfam" id="PF00881"/>
    </source>
</evidence>
<dbReference type="InterPro" id="IPR050627">
    <property type="entry name" value="Nitroreductase/BluB"/>
</dbReference>
<name>A0A919FBJ2_9ACTN</name>
<gene>
    <name evidence="2" type="ORF">GCM10018781_03180</name>
</gene>
<organism evidence="2 3">
    <name type="scientific">Kitasatospora indigofera</name>
    <dbReference type="NCBI Taxonomy" id="67307"/>
    <lineage>
        <taxon>Bacteria</taxon>
        <taxon>Bacillati</taxon>
        <taxon>Actinomycetota</taxon>
        <taxon>Actinomycetes</taxon>
        <taxon>Kitasatosporales</taxon>
        <taxon>Streptomycetaceae</taxon>
        <taxon>Kitasatospora</taxon>
    </lineage>
</organism>
<dbReference type="SUPFAM" id="SSF55469">
    <property type="entry name" value="FMN-dependent nitroreductase-like"/>
    <property type="match status" value="2"/>
</dbReference>
<accession>A0A919FBJ2</accession>
<feature type="domain" description="Nitroreductase" evidence="1">
    <location>
        <begin position="120"/>
        <end position="276"/>
    </location>
</feature>
<dbReference type="Gene3D" id="3.40.109.10">
    <property type="entry name" value="NADH Oxidase"/>
    <property type="match status" value="1"/>
</dbReference>